<dbReference type="InterPro" id="IPR010730">
    <property type="entry name" value="HET"/>
</dbReference>
<evidence type="ECO:0000313" key="2">
    <source>
        <dbReference type="EMBL" id="PMD53580.1"/>
    </source>
</evidence>
<feature type="domain" description="Heterokaryon incompatibility" evidence="1">
    <location>
        <begin position="53"/>
        <end position="207"/>
    </location>
</feature>
<dbReference type="GeneID" id="36591933"/>
<protein>
    <submittedName>
        <fullName evidence="2">HET-domain-containing protein</fullName>
    </submittedName>
</protein>
<dbReference type="AlphaFoldDB" id="A0A2J6SS59"/>
<dbReference type="Pfam" id="PF26639">
    <property type="entry name" value="Het-6_barrel"/>
    <property type="match status" value="1"/>
</dbReference>
<dbReference type="InParanoid" id="A0A2J6SS59"/>
<dbReference type="EMBL" id="KZ613872">
    <property type="protein sequence ID" value="PMD53580.1"/>
    <property type="molecule type" value="Genomic_DNA"/>
</dbReference>
<keyword evidence="3" id="KW-1185">Reference proteome</keyword>
<dbReference type="PANTHER" id="PTHR24148:SF73">
    <property type="entry name" value="HET DOMAIN PROTEIN (AFU_ORTHOLOGUE AFUA_8G01020)"/>
    <property type="match status" value="1"/>
</dbReference>
<dbReference type="OrthoDB" id="2157530at2759"/>
<proteinExistence type="predicted"/>
<dbReference type="Pfam" id="PF06985">
    <property type="entry name" value="HET"/>
    <property type="match status" value="1"/>
</dbReference>
<evidence type="ECO:0000313" key="3">
    <source>
        <dbReference type="Proteomes" id="UP000235371"/>
    </source>
</evidence>
<gene>
    <name evidence="2" type="ORF">K444DRAFT_635358</name>
</gene>
<reference evidence="2 3" key="1">
    <citation type="submission" date="2016-04" db="EMBL/GenBank/DDBJ databases">
        <title>A degradative enzymes factory behind the ericoid mycorrhizal symbiosis.</title>
        <authorList>
            <consortium name="DOE Joint Genome Institute"/>
            <person name="Martino E."/>
            <person name="Morin E."/>
            <person name="Grelet G."/>
            <person name="Kuo A."/>
            <person name="Kohler A."/>
            <person name="Daghino S."/>
            <person name="Barry K."/>
            <person name="Choi C."/>
            <person name="Cichocki N."/>
            <person name="Clum A."/>
            <person name="Copeland A."/>
            <person name="Hainaut M."/>
            <person name="Haridas S."/>
            <person name="Labutti K."/>
            <person name="Lindquist E."/>
            <person name="Lipzen A."/>
            <person name="Khouja H.-R."/>
            <person name="Murat C."/>
            <person name="Ohm R."/>
            <person name="Olson A."/>
            <person name="Spatafora J."/>
            <person name="Veneault-Fourrey C."/>
            <person name="Henrissat B."/>
            <person name="Grigoriev I."/>
            <person name="Martin F."/>
            <person name="Perotto S."/>
        </authorList>
    </citation>
    <scope>NUCLEOTIDE SEQUENCE [LARGE SCALE GENOMIC DNA]</scope>
    <source>
        <strain evidence="2 3">E</strain>
    </source>
</reference>
<accession>A0A2J6SS59</accession>
<dbReference type="InterPro" id="IPR052895">
    <property type="entry name" value="HetReg/Transcr_Mod"/>
</dbReference>
<dbReference type="STRING" id="1095630.A0A2J6SS59"/>
<evidence type="ECO:0000259" key="1">
    <source>
        <dbReference type="Pfam" id="PF06985"/>
    </source>
</evidence>
<dbReference type="Proteomes" id="UP000235371">
    <property type="component" value="Unassembled WGS sequence"/>
</dbReference>
<name>A0A2J6SS59_9HELO</name>
<organism evidence="2 3">
    <name type="scientific">Hyaloscypha bicolor E</name>
    <dbReference type="NCBI Taxonomy" id="1095630"/>
    <lineage>
        <taxon>Eukaryota</taxon>
        <taxon>Fungi</taxon>
        <taxon>Dikarya</taxon>
        <taxon>Ascomycota</taxon>
        <taxon>Pezizomycotina</taxon>
        <taxon>Leotiomycetes</taxon>
        <taxon>Helotiales</taxon>
        <taxon>Hyaloscyphaceae</taxon>
        <taxon>Hyaloscypha</taxon>
        <taxon>Hyaloscypha bicolor</taxon>
    </lineage>
</organism>
<dbReference type="RefSeq" id="XP_024730484.1">
    <property type="nucleotide sequence ID" value="XM_024883856.1"/>
</dbReference>
<sequence>MSILEPPTFKYDPLDQKEPQFRLLTIYPAPKRDDPLHCRLSSEYFYDVDRPSYEALSYTWGTLTNKQKLIVNDNTFTVTENLDCALRYLRRTDQERCIWADAICIDQSNIPEKNYMVYWMHCFYQDASRTVLWLGEKSIDSDEALDVIETIGQDSSLAFAASILNTQETKRRLLANEAISPAHVAQWSAVANLFFRPWWTRAWVLQEMNHAQRCIVQCGDRTLDRDVIAHFITRLNACIGATLGYGIIPKASILRFTQIQKITPLFKGSYPSLGAVLGRTRPCQSTDPRDKVYACLNNVQPRPTNLKADYSKSVVEVYIDATKAVILQDNNLRILAFCERISADTPLLDGRERQLIQNLPSWVPDFANERLSAPLFGGYEHWKRETIQKEFIPFRVSGNLASTISIGHLDGLELLFLVVSGVILDRVDNITSHNYTGNLAECMSEGLRIIEEKDGILNPDGESITEVLLRTMAIDRTTEGELLSPEAANSIITPDNPTFRSCGRALPGRMLFTTSAGFLGLGPQAVEKDDVIAVIFGCHVPMVLRPHQIDETRTCFEVIGEAYVHGLMTGKVVELVEAGKYDSVLLHLR</sequence>
<dbReference type="PANTHER" id="PTHR24148">
    <property type="entry name" value="ANKYRIN REPEAT DOMAIN-CONTAINING PROTEIN 39 HOMOLOG-RELATED"/>
    <property type="match status" value="1"/>
</dbReference>